<reference evidence="3" key="1">
    <citation type="journal article" date="2023" name="Mol. Phylogenet. Evol.">
        <title>Genome-scale phylogeny and comparative genomics of the fungal order Sordariales.</title>
        <authorList>
            <person name="Hensen N."/>
            <person name="Bonometti L."/>
            <person name="Westerberg I."/>
            <person name="Brannstrom I.O."/>
            <person name="Guillou S."/>
            <person name="Cros-Aarteil S."/>
            <person name="Calhoun S."/>
            <person name="Haridas S."/>
            <person name="Kuo A."/>
            <person name="Mondo S."/>
            <person name="Pangilinan J."/>
            <person name="Riley R."/>
            <person name="LaButti K."/>
            <person name="Andreopoulos B."/>
            <person name="Lipzen A."/>
            <person name="Chen C."/>
            <person name="Yan M."/>
            <person name="Daum C."/>
            <person name="Ng V."/>
            <person name="Clum A."/>
            <person name="Steindorff A."/>
            <person name="Ohm R.A."/>
            <person name="Martin F."/>
            <person name="Silar P."/>
            <person name="Natvig D.O."/>
            <person name="Lalanne C."/>
            <person name="Gautier V."/>
            <person name="Ament-Velasquez S.L."/>
            <person name="Kruys A."/>
            <person name="Hutchinson M.I."/>
            <person name="Powell A.J."/>
            <person name="Barry K."/>
            <person name="Miller A.N."/>
            <person name="Grigoriev I.V."/>
            <person name="Debuchy R."/>
            <person name="Gladieux P."/>
            <person name="Hiltunen Thoren M."/>
            <person name="Johannesson H."/>
        </authorList>
    </citation>
    <scope>NUCLEOTIDE SEQUENCE</scope>
    <source>
        <strain evidence="3">PSN324</strain>
    </source>
</reference>
<organism evidence="3 4">
    <name type="scientific">Cladorrhinum samala</name>
    <dbReference type="NCBI Taxonomy" id="585594"/>
    <lineage>
        <taxon>Eukaryota</taxon>
        <taxon>Fungi</taxon>
        <taxon>Dikarya</taxon>
        <taxon>Ascomycota</taxon>
        <taxon>Pezizomycotina</taxon>
        <taxon>Sordariomycetes</taxon>
        <taxon>Sordariomycetidae</taxon>
        <taxon>Sordariales</taxon>
        <taxon>Podosporaceae</taxon>
        <taxon>Cladorrhinum</taxon>
    </lineage>
</organism>
<sequence length="822" mass="83699">MIGGRQVLLSLAVLYSAGPNSVLGGVLRPQDGAQGFGRTVIANTTREASSSSLQLETTATTTSTTITSKLSSLAEPNTTLQSSIRRPPALPPFAGVPSVVSSVVETSSVVLGLGVIHATADAGAASPTSTGEEYLYPAVNGADGPLTTESEAYTRSVVPTRKSIAPNQGTGRAPPPMDVIASSTFTSSTARVMPTRPPPRPEPVISDPADQPEDTQAPVETRVDASAAPPEETFAGPSRQPEVVVVPTPPRGGPPGLPTKTTATTVEGTTLTFVVGHGSETSSPPTASSTWARYSNSSAFYPNQTVGAITSAPTASSPLTFCQASDYTKPSTIWSIVHTETITWYGNPEDYTPSYPPIVTPTPGRSCVDIIEPPRLTLSICTSTGADSKYVTCQVSTSTESWNFGTNTKPPPNPITFLTTDKNPAVVFSTIETPDYGVSQEASTRHNHASPTDHQAPISTPQYQSEGPGRNTAPQYMSDPTKPGQPPTTPRPSPITVIVQPTQVIIGSTTITDQTSANTQVVVVGGETFTINPTQVVGGGTTITRPGSPYVPPTTTTLATIPVVVSSSVAIIGSSTFKLGPTTTTAVVGGKTFTIGPSAIAVETQTFNLPPPAQVPAPTEVVVAGGEVVTAIGPSVIVIKSTTITYGPSILTTQVGDEVLTIGPGGVTLGSGEVLTAKKGETQYAVAGGVTVTKIGADVVVVGGKSYTVGPKTGEGGAPATTATVTIGGEIVKIGPGGVEVGTLTMEYPFGITAVITPGARATAQGGHARETGRTGAGTGTGISGEGGEEEGEEDAAGTVRPGLGLLGSVVLGWWLLWGLVG</sequence>
<accession>A0AAV9HCC9</accession>
<dbReference type="Proteomes" id="UP001321749">
    <property type="component" value="Unassembled WGS sequence"/>
</dbReference>
<evidence type="ECO:0000256" key="1">
    <source>
        <dbReference type="SAM" id="MobiDB-lite"/>
    </source>
</evidence>
<evidence type="ECO:0000313" key="4">
    <source>
        <dbReference type="Proteomes" id="UP001321749"/>
    </source>
</evidence>
<dbReference type="EMBL" id="MU865074">
    <property type="protein sequence ID" value="KAK4458313.1"/>
    <property type="molecule type" value="Genomic_DNA"/>
</dbReference>
<feature type="chain" id="PRO_5043462918" evidence="2">
    <location>
        <begin position="25"/>
        <end position="822"/>
    </location>
</feature>
<keyword evidence="2" id="KW-0732">Signal</keyword>
<feature type="compositionally biased region" description="Acidic residues" evidence="1">
    <location>
        <begin position="787"/>
        <end position="796"/>
    </location>
</feature>
<evidence type="ECO:0000313" key="3">
    <source>
        <dbReference type="EMBL" id="KAK4458313.1"/>
    </source>
</evidence>
<protein>
    <submittedName>
        <fullName evidence="3">Uncharacterized protein</fullName>
    </submittedName>
</protein>
<comment type="caution">
    <text evidence="3">The sequence shown here is derived from an EMBL/GenBank/DDBJ whole genome shotgun (WGS) entry which is preliminary data.</text>
</comment>
<gene>
    <name evidence="3" type="ORF">QBC42DRAFT_349732</name>
</gene>
<feature type="region of interest" description="Disordered" evidence="1">
    <location>
        <begin position="187"/>
        <end position="243"/>
    </location>
</feature>
<dbReference type="AlphaFoldDB" id="A0AAV9HCC9"/>
<evidence type="ECO:0000256" key="2">
    <source>
        <dbReference type="SAM" id="SignalP"/>
    </source>
</evidence>
<feature type="compositionally biased region" description="Gly residues" evidence="1">
    <location>
        <begin position="775"/>
        <end position="786"/>
    </location>
</feature>
<reference evidence="3" key="2">
    <citation type="submission" date="2023-06" db="EMBL/GenBank/DDBJ databases">
        <authorList>
            <consortium name="Lawrence Berkeley National Laboratory"/>
            <person name="Mondo S.J."/>
            <person name="Hensen N."/>
            <person name="Bonometti L."/>
            <person name="Westerberg I."/>
            <person name="Brannstrom I.O."/>
            <person name="Guillou S."/>
            <person name="Cros-Aarteil S."/>
            <person name="Calhoun S."/>
            <person name="Haridas S."/>
            <person name="Kuo A."/>
            <person name="Pangilinan J."/>
            <person name="Riley R."/>
            <person name="Labutti K."/>
            <person name="Andreopoulos B."/>
            <person name="Lipzen A."/>
            <person name="Chen C."/>
            <person name="Yanf M."/>
            <person name="Daum C."/>
            <person name="Ng V."/>
            <person name="Clum A."/>
            <person name="Steindorff A."/>
            <person name="Ohm R."/>
            <person name="Martin F."/>
            <person name="Silar P."/>
            <person name="Natvig D."/>
            <person name="Lalanne C."/>
            <person name="Gautier V."/>
            <person name="Ament-Velasquez S.L."/>
            <person name="Kruys A."/>
            <person name="Hutchinson M.I."/>
            <person name="Powell A.J."/>
            <person name="Barry K."/>
            <person name="Miller A.N."/>
            <person name="Grigoriev I.V."/>
            <person name="Debuchy R."/>
            <person name="Gladieux P."/>
            <person name="Thoren M.H."/>
            <person name="Johannesson H."/>
        </authorList>
    </citation>
    <scope>NUCLEOTIDE SEQUENCE</scope>
    <source>
        <strain evidence="3">PSN324</strain>
    </source>
</reference>
<feature type="compositionally biased region" description="Pro residues" evidence="1">
    <location>
        <begin position="483"/>
        <end position="493"/>
    </location>
</feature>
<feature type="region of interest" description="Disordered" evidence="1">
    <location>
        <begin position="763"/>
        <end position="797"/>
    </location>
</feature>
<proteinExistence type="predicted"/>
<feature type="compositionally biased region" description="Polar residues" evidence="1">
    <location>
        <begin position="449"/>
        <end position="465"/>
    </location>
</feature>
<name>A0AAV9HCC9_9PEZI</name>
<keyword evidence="4" id="KW-1185">Reference proteome</keyword>
<feature type="region of interest" description="Disordered" evidence="1">
    <location>
        <begin position="438"/>
        <end position="495"/>
    </location>
</feature>
<feature type="signal peptide" evidence="2">
    <location>
        <begin position="1"/>
        <end position="24"/>
    </location>
</feature>